<dbReference type="Pfam" id="PF10905">
    <property type="entry name" value="DUF2695"/>
    <property type="match status" value="1"/>
</dbReference>
<organism evidence="1 2">
    <name type="scientific">Xanthomonas protegens</name>
    <dbReference type="NCBI Taxonomy" id="3380705"/>
    <lineage>
        <taxon>Bacteria</taxon>
        <taxon>Pseudomonadati</taxon>
        <taxon>Pseudomonadota</taxon>
        <taxon>Gammaproteobacteria</taxon>
        <taxon>Lysobacterales</taxon>
        <taxon>Lysobacteraceae</taxon>
        <taxon>Xanthomonas</taxon>
    </lineage>
</organism>
<comment type="caution">
    <text evidence="1">The sequence shown here is derived from an EMBL/GenBank/DDBJ whole genome shotgun (WGS) entry which is preliminary data.</text>
</comment>
<dbReference type="RefSeq" id="WP_017911548.1">
    <property type="nucleotide sequence ID" value="NZ_JAQJCQ010000002.1"/>
</dbReference>
<proteinExistence type="predicted"/>
<gene>
    <name evidence="1" type="ORF">PIQ37_04220</name>
</gene>
<dbReference type="InterPro" id="IPR024248">
    <property type="entry name" value="DUF2695"/>
</dbReference>
<dbReference type="Proteomes" id="UP001486626">
    <property type="component" value="Unassembled WGS sequence"/>
</dbReference>
<accession>A0ABU9L7E6</accession>
<evidence type="ECO:0000313" key="1">
    <source>
        <dbReference type="EMBL" id="MEL4890614.1"/>
    </source>
</evidence>
<dbReference type="EMBL" id="JAQJCQ010000002">
    <property type="protein sequence ID" value="MEL4890614.1"/>
    <property type="molecule type" value="Genomic_DNA"/>
</dbReference>
<name>A0ABU9L7E6_9XANT</name>
<sequence>MADKLEVQRRKQLRRAAEAKQRESEESSLPVPRETLWALFDYLDMSLAVGCDHSLRLTEQFLASREIRPELLVAWLGEYGGFCDCEVLSNVEERWGRQ</sequence>
<keyword evidence="2" id="KW-1185">Reference proteome</keyword>
<reference evidence="1 2" key="1">
    <citation type="journal article" date="2024" name="FEMS Microbiol. Lett.">
        <title>Xanthomonas protegens sp. nov., a novel rice seed-associated bacterium, provides in vivo protection against X. oryzae pv. oryzae, the bacterial leaf blight pathogen.</title>
        <authorList>
            <person name="Rana R."/>
            <person name="Sharma A."/>
            <person name="Madhavan V.N."/>
            <person name="Korpole S."/>
            <person name="Sonti R.V."/>
            <person name="Patel H.K."/>
            <person name="Patil P.B."/>
        </authorList>
    </citation>
    <scope>NUCLEOTIDE SEQUENCE [LARGE SCALE GENOMIC DNA]</scope>
    <source>
        <strain evidence="1 2">PPL118</strain>
    </source>
</reference>
<protein>
    <submittedName>
        <fullName evidence="1">DUF2695 domain-containing protein</fullName>
    </submittedName>
</protein>
<evidence type="ECO:0000313" key="2">
    <source>
        <dbReference type="Proteomes" id="UP001486626"/>
    </source>
</evidence>